<dbReference type="AlphaFoldDB" id="A0A401UT96"/>
<reference evidence="1 2" key="1">
    <citation type="submission" date="2018-11" db="EMBL/GenBank/DDBJ databases">
        <title>Genome sequencing and assembly of Clostridium tagluense strain A121.</title>
        <authorList>
            <person name="Murakami T."/>
            <person name="Segawa T."/>
            <person name="Shcherbakova V.A."/>
            <person name="Mori H."/>
            <person name="Yoshimura Y."/>
        </authorList>
    </citation>
    <scope>NUCLEOTIDE SEQUENCE [LARGE SCALE GENOMIC DNA]</scope>
    <source>
        <strain evidence="1 2">A121</strain>
    </source>
</reference>
<evidence type="ECO:0000313" key="2">
    <source>
        <dbReference type="Proteomes" id="UP000287872"/>
    </source>
</evidence>
<dbReference type="Proteomes" id="UP000287872">
    <property type="component" value="Unassembled WGS sequence"/>
</dbReference>
<comment type="caution">
    <text evidence="1">The sequence shown here is derived from an EMBL/GenBank/DDBJ whole genome shotgun (WGS) entry which is preliminary data.</text>
</comment>
<keyword evidence="2" id="KW-1185">Reference proteome</keyword>
<name>A0A401UT96_9CLOT</name>
<dbReference type="EMBL" id="BHYK01000041">
    <property type="protein sequence ID" value="GCD12775.1"/>
    <property type="molecule type" value="Genomic_DNA"/>
</dbReference>
<organism evidence="1 2">
    <name type="scientific">Clostridium tagluense</name>
    <dbReference type="NCBI Taxonomy" id="360422"/>
    <lineage>
        <taxon>Bacteria</taxon>
        <taxon>Bacillati</taxon>
        <taxon>Bacillota</taxon>
        <taxon>Clostridia</taxon>
        <taxon>Eubacteriales</taxon>
        <taxon>Clostridiaceae</taxon>
        <taxon>Clostridium</taxon>
    </lineage>
</organism>
<evidence type="ECO:0000313" key="1">
    <source>
        <dbReference type="EMBL" id="GCD12775.1"/>
    </source>
</evidence>
<proteinExistence type="predicted"/>
<protein>
    <submittedName>
        <fullName evidence="1">Uncharacterized protein</fullName>
    </submittedName>
</protein>
<sequence>MNNPDFKLAEFDQFKNEAGANDLTNKGVSITYANEADVLNMALFGKNAKFKSETIG</sequence>
<accession>A0A401UT96</accession>
<gene>
    <name evidence="1" type="ORF">Ctaglu_43980</name>
</gene>